<protein>
    <recommendedName>
        <fullName evidence="3">HAD-like protein</fullName>
    </recommendedName>
</protein>
<evidence type="ECO:0008006" key="3">
    <source>
        <dbReference type="Google" id="ProtNLM"/>
    </source>
</evidence>
<accession>A0A9P4VRD7</accession>
<dbReference type="InterPro" id="IPR023214">
    <property type="entry name" value="HAD_sf"/>
</dbReference>
<sequence length="222" mass="24564">RTLHLILDFDGTLTTRDTLHILGRLGSRKHINPSEDPWTSIVSAYTSDFAAHAASYRPTPEDRRTIEQEIAWFASLESVEHRSVERVEQQKLLAGVTSADIKRAAGDAIASGEVRLREGWQEMLVGLYRRRKSVRIAILSVNWSVTFIRKTLYSARIEIRANELEGLEGVDGSTGLLNQGGQRGIRTSGDKLVAMVSEGLETGDVLVYVGDSATDLECLLRA</sequence>
<evidence type="ECO:0000313" key="2">
    <source>
        <dbReference type="Proteomes" id="UP000799429"/>
    </source>
</evidence>
<dbReference type="AlphaFoldDB" id="A0A9P4VRD7"/>
<dbReference type="SUPFAM" id="SSF56784">
    <property type="entry name" value="HAD-like"/>
    <property type="match status" value="1"/>
</dbReference>
<reference evidence="1" key="1">
    <citation type="journal article" date="2020" name="Stud. Mycol.">
        <title>101 Dothideomycetes genomes: a test case for predicting lifestyles and emergence of pathogens.</title>
        <authorList>
            <person name="Haridas S."/>
            <person name="Albert R."/>
            <person name="Binder M."/>
            <person name="Bloem J."/>
            <person name="Labutti K."/>
            <person name="Salamov A."/>
            <person name="Andreopoulos B."/>
            <person name="Baker S."/>
            <person name="Barry K."/>
            <person name="Bills G."/>
            <person name="Bluhm B."/>
            <person name="Cannon C."/>
            <person name="Castanera R."/>
            <person name="Culley D."/>
            <person name="Daum C."/>
            <person name="Ezra D."/>
            <person name="Gonzalez J."/>
            <person name="Henrissat B."/>
            <person name="Kuo A."/>
            <person name="Liang C."/>
            <person name="Lipzen A."/>
            <person name="Lutzoni F."/>
            <person name="Magnuson J."/>
            <person name="Mondo S."/>
            <person name="Nolan M."/>
            <person name="Ohm R."/>
            <person name="Pangilinan J."/>
            <person name="Park H.-J."/>
            <person name="Ramirez L."/>
            <person name="Alfaro M."/>
            <person name="Sun H."/>
            <person name="Tritt A."/>
            <person name="Yoshinaga Y."/>
            <person name="Zwiers L.-H."/>
            <person name="Turgeon B."/>
            <person name="Goodwin S."/>
            <person name="Spatafora J."/>
            <person name="Crous P."/>
            <person name="Grigoriev I."/>
        </authorList>
    </citation>
    <scope>NUCLEOTIDE SEQUENCE</scope>
    <source>
        <strain evidence="1">CBS 101060</strain>
    </source>
</reference>
<dbReference type="InterPro" id="IPR050849">
    <property type="entry name" value="HAD-like_hydrolase_phosphatase"/>
</dbReference>
<comment type="caution">
    <text evidence="1">The sequence shown here is derived from an EMBL/GenBank/DDBJ whole genome shotgun (WGS) entry which is preliminary data.</text>
</comment>
<gene>
    <name evidence="1" type="ORF">M501DRAFT_922655</name>
</gene>
<dbReference type="EMBL" id="MU006089">
    <property type="protein sequence ID" value="KAF2842831.1"/>
    <property type="molecule type" value="Genomic_DNA"/>
</dbReference>
<evidence type="ECO:0000313" key="1">
    <source>
        <dbReference type="EMBL" id="KAF2842831.1"/>
    </source>
</evidence>
<keyword evidence="2" id="KW-1185">Reference proteome</keyword>
<dbReference type="Gene3D" id="3.40.50.1000">
    <property type="entry name" value="HAD superfamily/HAD-like"/>
    <property type="match status" value="1"/>
</dbReference>
<dbReference type="PANTHER" id="PTHR28181:SF1">
    <property type="entry name" value="COLD TOLERANCE PROTEIN 1"/>
    <property type="match status" value="1"/>
</dbReference>
<name>A0A9P4VRD7_9PEZI</name>
<dbReference type="Proteomes" id="UP000799429">
    <property type="component" value="Unassembled WGS sequence"/>
</dbReference>
<dbReference type="OrthoDB" id="10255128at2759"/>
<organism evidence="1 2">
    <name type="scientific">Patellaria atrata CBS 101060</name>
    <dbReference type="NCBI Taxonomy" id="1346257"/>
    <lineage>
        <taxon>Eukaryota</taxon>
        <taxon>Fungi</taxon>
        <taxon>Dikarya</taxon>
        <taxon>Ascomycota</taxon>
        <taxon>Pezizomycotina</taxon>
        <taxon>Dothideomycetes</taxon>
        <taxon>Dothideomycetes incertae sedis</taxon>
        <taxon>Patellariales</taxon>
        <taxon>Patellariaceae</taxon>
        <taxon>Patellaria</taxon>
    </lineage>
</organism>
<dbReference type="PANTHER" id="PTHR28181">
    <property type="entry name" value="UPF0655 PROTEIN YCR015C"/>
    <property type="match status" value="1"/>
</dbReference>
<feature type="non-terminal residue" evidence="1">
    <location>
        <position position="222"/>
    </location>
</feature>
<feature type="non-terminal residue" evidence="1">
    <location>
        <position position="1"/>
    </location>
</feature>
<proteinExistence type="predicted"/>
<dbReference type="Pfam" id="PF12710">
    <property type="entry name" value="HAD"/>
    <property type="match status" value="1"/>
</dbReference>
<dbReference type="InterPro" id="IPR036412">
    <property type="entry name" value="HAD-like_sf"/>
</dbReference>